<keyword evidence="3" id="KW-1185">Reference proteome</keyword>
<dbReference type="InterPro" id="IPR003458">
    <property type="entry name" value="Phage_T4_Gp38_tail_assem"/>
</dbReference>
<proteinExistence type="predicted"/>
<dbReference type="InterPro" id="IPR054075">
    <property type="entry name" value="Gp53-like_C"/>
</dbReference>
<feature type="domain" description="Putative tail fiber protein gp53-like C-terminal" evidence="1">
    <location>
        <begin position="264"/>
        <end position="310"/>
    </location>
</feature>
<protein>
    <recommendedName>
        <fullName evidence="1">Putative tail fiber protein gp53-like C-terminal domain-containing protein</fullName>
    </recommendedName>
</protein>
<dbReference type="AlphaFoldDB" id="A0A9P6RRX8"/>
<accession>A0A9P6RRX8</accession>
<dbReference type="Pfam" id="PF02413">
    <property type="entry name" value="Caudo_TAP"/>
    <property type="match status" value="1"/>
</dbReference>
<gene>
    <name evidence="2" type="ORF">BGZ97_000003</name>
</gene>
<sequence length="615" mass="69095">MQQKFFIKRFAELGDRETVPNDTQVTGDVSYEQGYTYDYQRDQASDPLAKPIERSKLNAILHDMTEALQQYQVLGTPEWITKADNGGKAYPYAKCARVRYRAKDTDPWEVYESLIDNNIAVPTNAKKWARMVSEVASQEQAIAGTDNSTIMTPLRVAQATINKQPTLGYIPVQQGTGIDQKSNAIKIGWSEEGRLKATVDNTDQGNFIFDNQLANYASIDYADKHYLKPEVADNRYLTPQQGNSRYIRREELTFPEPKSDHYVLPGGLIFQWGYIKEPNPYGTVIKYPIAFPHAVFSLVATGADGENHGSDRETVPNDTQITGDVSYEQGYTYDYQRDQATDPLAKPIERTKLNAVFHDITGELQQYQTTGTPIWATKADNDGQQFPYTQCARVLYRAEETDHWAVYESLVDNNTATPSDADKWRRIVSAIASEEQARAGTDNNTIMTPLRVKQAIAASSSHRKTPLMLIHHFNRQTGQYYGSNDATEDPQHKGRWLIPAFATDTPLPEGPPSGAYIWCNGEWIIDFTIIKQQKHAAAMTEFEVRMKKAIAENIGKADAMAAGLLEGVDKALFKAWAAYQVALRGVINAPNFPEEIHWPTEPDEHAIAQEFATAK</sequence>
<dbReference type="Pfam" id="PF21882">
    <property type="entry name" value="Gp53-like_C"/>
    <property type="match status" value="1"/>
</dbReference>
<dbReference type="EMBL" id="JAAAIN010000001">
    <property type="protein sequence ID" value="KAG0323517.1"/>
    <property type="molecule type" value="Genomic_DNA"/>
</dbReference>
<evidence type="ECO:0000313" key="3">
    <source>
        <dbReference type="Proteomes" id="UP000823405"/>
    </source>
</evidence>
<name>A0A9P6RRX8_9FUNG</name>
<dbReference type="Proteomes" id="UP000823405">
    <property type="component" value="Unassembled WGS sequence"/>
</dbReference>
<evidence type="ECO:0000313" key="2">
    <source>
        <dbReference type="EMBL" id="KAG0323517.1"/>
    </source>
</evidence>
<reference evidence="2" key="1">
    <citation type="journal article" date="2020" name="Fungal Divers.">
        <title>Resolving the Mortierellaceae phylogeny through synthesis of multi-gene phylogenetics and phylogenomics.</title>
        <authorList>
            <person name="Vandepol N."/>
            <person name="Liber J."/>
            <person name="Desiro A."/>
            <person name="Na H."/>
            <person name="Kennedy M."/>
            <person name="Barry K."/>
            <person name="Grigoriev I.V."/>
            <person name="Miller A.N."/>
            <person name="O'Donnell K."/>
            <person name="Stajich J.E."/>
            <person name="Bonito G."/>
        </authorList>
    </citation>
    <scope>NUCLEOTIDE SEQUENCE</scope>
    <source>
        <strain evidence="2">NVP60</strain>
    </source>
</reference>
<organism evidence="2 3">
    <name type="scientific">Linnemannia gamsii</name>
    <dbReference type="NCBI Taxonomy" id="64522"/>
    <lineage>
        <taxon>Eukaryota</taxon>
        <taxon>Fungi</taxon>
        <taxon>Fungi incertae sedis</taxon>
        <taxon>Mucoromycota</taxon>
        <taxon>Mortierellomycotina</taxon>
        <taxon>Mortierellomycetes</taxon>
        <taxon>Mortierellales</taxon>
        <taxon>Mortierellaceae</taxon>
        <taxon>Linnemannia</taxon>
    </lineage>
</organism>
<dbReference type="Gene3D" id="2.60.40.3940">
    <property type="match status" value="1"/>
</dbReference>
<evidence type="ECO:0000259" key="1">
    <source>
        <dbReference type="Pfam" id="PF21882"/>
    </source>
</evidence>
<comment type="caution">
    <text evidence="2">The sequence shown here is derived from an EMBL/GenBank/DDBJ whole genome shotgun (WGS) entry which is preliminary data.</text>
</comment>